<evidence type="ECO:0000259" key="2">
    <source>
        <dbReference type="Pfam" id="PF01757"/>
    </source>
</evidence>
<organism evidence="3 4">
    <name type="scientific">Candidatus Eubacterium avistercoris</name>
    <dbReference type="NCBI Taxonomy" id="2838567"/>
    <lineage>
        <taxon>Bacteria</taxon>
        <taxon>Bacillati</taxon>
        <taxon>Bacillota</taxon>
        <taxon>Clostridia</taxon>
        <taxon>Eubacteriales</taxon>
        <taxon>Eubacteriaceae</taxon>
        <taxon>Eubacterium</taxon>
    </lineage>
</organism>
<dbReference type="InterPro" id="IPR002656">
    <property type="entry name" value="Acyl_transf_3_dom"/>
</dbReference>
<accession>A0A9D2IGB7</accession>
<feature type="transmembrane region" description="Helical" evidence="1">
    <location>
        <begin position="160"/>
        <end position="177"/>
    </location>
</feature>
<reference evidence="3" key="2">
    <citation type="submission" date="2021-04" db="EMBL/GenBank/DDBJ databases">
        <authorList>
            <person name="Gilroy R."/>
        </authorList>
    </citation>
    <scope>NUCLEOTIDE SEQUENCE</scope>
    <source>
        <strain evidence="3">CHK192-9172</strain>
    </source>
</reference>
<feature type="transmembrane region" description="Helical" evidence="1">
    <location>
        <begin position="198"/>
        <end position="218"/>
    </location>
</feature>
<dbReference type="Pfam" id="PF01757">
    <property type="entry name" value="Acyl_transf_3"/>
    <property type="match status" value="1"/>
</dbReference>
<evidence type="ECO:0000313" key="3">
    <source>
        <dbReference type="EMBL" id="HIZ08007.1"/>
    </source>
</evidence>
<dbReference type="PANTHER" id="PTHR37312:SF1">
    <property type="entry name" value="MEMBRANE-BOUND ACYLTRANSFERASE YKRP-RELATED"/>
    <property type="match status" value="1"/>
</dbReference>
<feature type="transmembrane region" description="Helical" evidence="1">
    <location>
        <begin position="303"/>
        <end position="327"/>
    </location>
</feature>
<name>A0A9D2IGB7_9FIRM</name>
<dbReference type="GO" id="GO:0016747">
    <property type="term" value="F:acyltransferase activity, transferring groups other than amino-acyl groups"/>
    <property type="evidence" value="ECO:0007669"/>
    <property type="project" value="InterPro"/>
</dbReference>
<dbReference type="PANTHER" id="PTHR37312">
    <property type="entry name" value="MEMBRANE-BOUND ACYLTRANSFERASE YKRP-RELATED"/>
    <property type="match status" value="1"/>
</dbReference>
<dbReference type="AlphaFoldDB" id="A0A9D2IGB7"/>
<keyword evidence="3" id="KW-0012">Acyltransferase</keyword>
<keyword evidence="3" id="KW-0808">Transferase</keyword>
<evidence type="ECO:0000256" key="1">
    <source>
        <dbReference type="SAM" id="Phobius"/>
    </source>
</evidence>
<feature type="transmembrane region" description="Helical" evidence="1">
    <location>
        <begin position="37"/>
        <end position="59"/>
    </location>
</feature>
<dbReference type="Proteomes" id="UP000824024">
    <property type="component" value="Unassembled WGS sequence"/>
</dbReference>
<evidence type="ECO:0000313" key="4">
    <source>
        <dbReference type="Proteomes" id="UP000824024"/>
    </source>
</evidence>
<keyword evidence="1" id="KW-0472">Membrane</keyword>
<comment type="caution">
    <text evidence="3">The sequence shown here is derived from an EMBL/GenBank/DDBJ whole genome shotgun (WGS) entry which is preliminary data.</text>
</comment>
<dbReference type="InterPro" id="IPR052734">
    <property type="entry name" value="Nod_factor_acetyltransferase"/>
</dbReference>
<feature type="non-terminal residue" evidence="3">
    <location>
        <position position="333"/>
    </location>
</feature>
<feature type="transmembrane region" description="Helical" evidence="1">
    <location>
        <begin position="272"/>
        <end position="291"/>
    </location>
</feature>
<reference evidence="3" key="1">
    <citation type="journal article" date="2021" name="PeerJ">
        <title>Extensive microbial diversity within the chicken gut microbiome revealed by metagenomics and culture.</title>
        <authorList>
            <person name="Gilroy R."/>
            <person name="Ravi A."/>
            <person name="Getino M."/>
            <person name="Pursley I."/>
            <person name="Horton D.L."/>
            <person name="Alikhan N.F."/>
            <person name="Baker D."/>
            <person name="Gharbi K."/>
            <person name="Hall N."/>
            <person name="Watson M."/>
            <person name="Adriaenssens E.M."/>
            <person name="Foster-Nyarko E."/>
            <person name="Jarju S."/>
            <person name="Secka A."/>
            <person name="Antonio M."/>
            <person name="Oren A."/>
            <person name="Chaudhuri R.R."/>
            <person name="La Ragione R."/>
            <person name="Hildebrand F."/>
            <person name="Pallen M.J."/>
        </authorList>
    </citation>
    <scope>NUCLEOTIDE SEQUENCE</scope>
    <source>
        <strain evidence="3">CHK192-9172</strain>
    </source>
</reference>
<feature type="transmembrane region" description="Helical" evidence="1">
    <location>
        <begin position="238"/>
        <end position="260"/>
    </location>
</feature>
<feature type="transmembrane region" description="Helical" evidence="1">
    <location>
        <begin position="71"/>
        <end position="91"/>
    </location>
</feature>
<proteinExistence type="predicted"/>
<dbReference type="EMBL" id="DXCH01000241">
    <property type="protein sequence ID" value="HIZ08007.1"/>
    <property type="molecule type" value="Genomic_DNA"/>
</dbReference>
<keyword evidence="1" id="KW-0812">Transmembrane</keyword>
<keyword evidence="1" id="KW-1133">Transmembrane helix</keyword>
<feature type="domain" description="Acyltransferase 3" evidence="2">
    <location>
        <begin position="6"/>
        <end position="318"/>
    </location>
</feature>
<sequence length="333" mass="38606">MAKERNAYFDNMKALLIFLVVLGHVLSNFAGDDSVGDWIYLVIFSFHMPAFLFVTGYFARSDPKKVIGQLLILYLIFQTAQEVIDYVVMLIKDPEHAFFDFQLFFPMWTLWYLLAMILYNILLPVFDTDDRRKQVRNVIIAFAMGMIISCSVGTDNFLAANRVVTFLPFYLTGYYGKSNGTVKDYLSNRKKILSREHMKWKISALVIAGVMMAVLWFTRDLWNPEWFFGTYSYVDTSLTPWIKALCYLLAYLWIFVLLIFVPKRRLGYLTRIGQNTLGIYLFHGVALRILREIPAVTELTEKSLLLCFLLAAVLTWLLSFDCVSGLLKKIRIP</sequence>
<gene>
    <name evidence="3" type="ORF">IAA08_08735</name>
</gene>
<feature type="transmembrane region" description="Helical" evidence="1">
    <location>
        <begin position="103"/>
        <end position="123"/>
    </location>
</feature>
<protein>
    <submittedName>
        <fullName evidence="3">Acyltransferase family protein</fullName>
    </submittedName>
</protein>
<feature type="transmembrane region" description="Helical" evidence="1">
    <location>
        <begin position="135"/>
        <end position="154"/>
    </location>
</feature>